<gene>
    <name evidence="3" type="ORF">CJN711_LOCUS35961</name>
</gene>
<dbReference type="Proteomes" id="UP000663855">
    <property type="component" value="Unassembled WGS sequence"/>
</dbReference>
<evidence type="ECO:0000259" key="2">
    <source>
        <dbReference type="PROSITE" id="PS50878"/>
    </source>
</evidence>
<feature type="transmembrane region" description="Helical" evidence="1">
    <location>
        <begin position="446"/>
        <end position="465"/>
    </location>
</feature>
<sequence>MSKGQNIWKIAKPSFHAFSPPFRGLSQGPNKVTNPQEIADTVANYFENHFREPEYDVNNPMHMEAQEMYKQLEYTPNIPLDQISITEVENEWKKFKGKKSIDSAGTSAYMLKQLPYEYIGIITILFNKCAMNGNCFETGKHAKVICLSKDGLYPSENKLRPISLLPNIGKWYERIIHNRILKWCEQQNIYVDEQSGFTSKRRLQTRITCLIEDVRFNITACNRPALIIFIDFLSAFDKMWYPALISTLVRLEMPLPLTKWIASWLKGRTFSIHHGDAWSRNIKMFVGAPQGSVLAATLFRLHIHFLPSIFKQTTPHLFADDLALLFSGSIEKRFSQNIADIELKAKEAMLTLEKFANDTILHVNIPKTKAMLIHNIISPPIPYAEYKQQRIEFVSTFKYLGVCISCKLGWGTYINSILTKIRKVYNAMKILYQKLPKKFINIRRKIFFAFALPHFIWMFPIWFYLTAKQKEKIYSVFCLGIKLVYGIQSWDDISSMIISQEKTLYDYIYSYWTRFSHHLDNSIEATNYQHTWTAYLAAKTPSKEMYKSMGLRKNNFFLNRLSKRAEHSKNDWISFRENHREQHEYFKHSTLYLNLFIYKYFLLPP</sequence>
<evidence type="ECO:0000256" key="1">
    <source>
        <dbReference type="SAM" id="Phobius"/>
    </source>
</evidence>
<accession>A0A816BAS5</accession>
<dbReference type="AlphaFoldDB" id="A0A816BAS5"/>
<keyword evidence="1" id="KW-0812">Transmembrane</keyword>
<dbReference type="PROSITE" id="PS50878">
    <property type="entry name" value="RT_POL"/>
    <property type="match status" value="1"/>
</dbReference>
<proteinExistence type="predicted"/>
<keyword evidence="1" id="KW-0472">Membrane</keyword>
<evidence type="ECO:0000313" key="3">
    <source>
        <dbReference type="EMBL" id="CAF1606579.1"/>
    </source>
</evidence>
<organism evidence="3 4">
    <name type="scientific">Rotaria magnacalcarata</name>
    <dbReference type="NCBI Taxonomy" id="392030"/>
    <lineage>
        <taxon>Eukaryota</taxon>
        <taxon>Metazoa</taxon>
        <taxon>Spiralia</taxon>
        <taxon>Gnathifera</taxon>
        <taxon>Rotifera</taxon>
        <taxon>Eurotatoria</taxon>
        <taxon>Bdelloidea</taxon>
        <taxon>Philodinida</taxon>
        <taxon>Philodinidae</taxon>
        <taxon>Rotaria</taxon>
    </lineage>
</organism>
<name>A0A816BAS5_9BILA</name>
<dbReference type="PANTHER" id="PTHR19446">
    <property type="entry name" value="REVERSE TRANSCRIPTASES"/>
    <property type="match status" value="1"/>
</dbReference>
<dbReference type="Pfam" id="PF00078">
    <property type="entry name" value="RVT_1"/>
    <property type="match status" value="1"/>
</dbReference>
<reference evidence="3" key="1">
    <citation type="submission" date="2021-02" db="EMBL/GenBank/DDBJ databases">
        <authorList>
            <person name="Nowell W R."/>
        </authorList>
    </citation>
    <scope>NUCLEOTIDE SEQUENCE</scope>
</reference>
<protein>
    <recommendedName>
        <fullName evidence="2">Reverse transcriptase domain-containing protein</fullName>
    </recommendedName>
</protein>
<dbReference type="EMBL" id="CAJNOV010017353">
    <property type="protein sequence ID" value="CAF1606579.1"/>
    <property type="molecule type" value="Genomic_DNA"/>
</dbReference>
<dbReference type="CDD" id="cd01650">
    <property type="entry name" value="RT_nLTR_like"/>
    <property type="match status" value="1"/>
</dbReference>
<evidence type="ECO:0000313" key="4">
    <source>
        <dbReference type="Proteomes" id="UP000663855"/>
    </source>
</evidence>
<keyword evidence="1" id="KW-1133">Transmembrane helix</keyword>
<comment type="caution">
    <text evidence="3">The sequence shown here is derived from an EMBL/GenBank/DDBJ whole genome shotgun (WGS) entry which is preliminary data.</text>
</comment>
<feature type="domain" description="Reverse transcriptase" evidence="2">
    <location>
        <begin position="128"/>
        <end position="404"/>
    </location>
</feature>
<dbReference type="InterPro" id="IPR000477">
    <property type="entry name" value="RT_dom"/>
</dbReference>